<protein>
    <submittedName>
        <fullName evidence="4">GIY-YIG domain-containing protein</fullName>
    </submittedName>
</protein>
<keyword evidence="3" id="KW-1185">Reference proteome</keyword>
<reference evidence="4" key="1">
    <citation type="submission" date="2022-11" db="UniProtKB">
        <authorList>
            <consortium name="WormBaseParasite"/>
        </authorList>
    </citation>
    <scope>IDENTIFICATION</scope>
</reference>
<organism evidence="3 4">
    <name type="scientific">Panagrolaimus davidi</name>
    <dbReference type="NCBI Taxonomy" id="227884"/>
    <lineage>
        <taxon>Eukaryota</taxon>
        <taxon>Metazoa</taxon>
        <taxon>Ecdysozoa</taxon>
        <taxon>Nematoda</taxon>
        <taxon>Chromadorea</taxon>
        <taxon>Rhabditida</taxon>
        <taxon>Tylenchina</taxon>
        <taxon>Panagrolaimomorpha</taxon>
        <taxon>Panagrolaimoidea</taxon>
        <taxon>Panagrolaimidae</taxon>
        <taxon>Panagrolaimus</taxon>
    </lineage>
</organism>
<feature type="compositionally biased region" description="Acidic residues" evidence="1">
    <location>
        <begin position="575"/>
        <end position="623"/>
    </location>
</feature>
<feature type="region of interest" description="Disordered" evidence="1">
    <location>
        <begin position="556"/>
        <end position="623"/>
    </location>
</feature>
<dbReference type="InterPro" id="IPR036910">
    <property type="entry name" value="HMG_box_dom_sf"/>
</dbReference>
<feature type="signal peptide" evidence="2">
    <location>
        <begin position="1"/>
        <end position="25"/>
    </location>
</feature>
<proteinExistence type="predicted"/>
<dbReference type="CDD" id="cd00084">
    <property type="entry name" value="HMG-box_SF"/>
    <property type="match status" value="1"/>
</dbReference>
<evidence type="ECO:0000313" key="3">
    <source>
        <dbReference type="Proteomes" id="UP000887578"/>
    </source>
</evidence>
<evidence type="ECO:0000313" key="4">
    <source>
        <dbReference type="WBParaSite" id="PDA_v2.g31268.t1"/>
    </source>
</evidence>
<evidence type="ECO:0000256" key="2">
    <source>
        <dbReference type="SAM" id="SignalP"/>
    </source>
</evidence>
<name>A0A914QUP5_9BILA</name>
<feature type="chain" id="PRO_5037433398" evidence="2">
    <location>
        <begin position="26"/>
        <end position="623"/>
    </location>
</feature>
<sequence length="623" mass="72005">MRVKVRKKLLFFLLIFIWMITAGCAMETPSKLLLDALSLISPKRTAPMPNAPPKRARRRMPVIDENHQFNQDETMIMNMEYFKEITSEEKFAEDTQKASSSSQQMPSNDLTFNDVEAYIQQLQRKIGKVYYLYDADYTNEDEKFDSIFYFGVTTESLQTRLQGHRGESEKNNPRKYQKFNGADGIQNIGIALIYTGQLSLCLMIEKILIQHGNLFGLDLVNIIHNTPRKQSNDTVILRRLIQTGVNGEGVQEYIDGLKAKYGHVYFLFDATCTTAESKLQSIFYFGYSKNIQDRLMKHKIEPETKNPAKWAKFNGPEKLQNIGICSIYEGELSLCLMIEEMLINHGSLLKLNLVNKQHVQAIDESADTPLLKRLIYRAIMVGSVFKSVGLTHSAEEKKKSLERLKMRISDPILAAKHIASVTKSFYAKSIEARQPSYKSRNDRKKANYMKKMDYVVAPIRNAYNMFQMGFFARYNKELKLNADRSKYWHGLSKDERDYWEEQSQEDTKRHTRDMKGFELFQHNYGAAYGIALENEAAIRQYWRDLSDEEQQRWISDANKEDEPAEEQSSNSGAESDSDDEDDLDLDDDFDEDALDLDEEELDEDALDLDEEELDAGDVDLDEY</sequence>
<accession>A0A914QUP5</accession>
<keyword evidence="2" id="KW-0732">Signal</keyword>
<evidence type="ECO:0000256" key="1">
    <source>
        <dbReference type="SAM" id="MobiDB-lite"/>
    </source>
</evidence>
<dbReference type="AlphaFoldDB" id="A0A914QUP5"/>
<dbReference type="WBParaSite" id="PDA_v2.g31268.t1">
    <property type="protein sequence ID" value="PDA_v2.g31268.t1"/>
    <property type="gene ID" value="PDA_v2.g31268"/>
</dbReference>
<dbReference type="SUPFAM" id="SSF47095">
    <property type="entry name" value="HMG-box"/>
    <property type="match status" value="1"/>
</dbReference>
<dbReference type="Proteomes" id="UP000887578">
    <property type="component" value="Unplaced"/>
</dbReference>
<dbReference type="PROSITE" id="PS51257">
    <property type="entry name" value="PROKAR_LIPOPROTEIN"/>
    <property type="match status" value="1"/>
</dbReference>